<proteinExistence type="predicted"/>
<feature type="compositionally biased region" description="Low complexity" evidence="1">
    <location>
        <begin position="151"/>
        <end position="160"/>
    </location>
</feature>
<reference evidence="2" key="1">
    <citation type="submission" date="2019-11" db="EMBL/GenBank/DDBJ databases">
        <authorList>
            <person name="Liu Y."/>
            <person name="Hou J."/>
            <person name="Li T.-Q."/>
            <person name="Guan C.-H."/>
            <person name="Wu X."/>
            <person name="Wu H.-Z."/>
            <person name="Ling F."/>
            <person name="Zhang R."/>
            <person name="Shi X.-G."/>
            <person name="Ren J.-P."/>
            <person name="Chen E.-F."/>
            <person name="Sun J.-M."/>
        </authorList>
    </citation>
    <scope>NUCLEOTIDE SEQUENCE</scope>
    <source>
        <strain evidence="2">Adult_tree_wgs_1</strain>
        <tissue evidence="2">Leaves</tissue>
    </source>
</reference>
<evidence type="ECO:0000313" key="3">
    <source>
        <dbReference type="Proteomes" id="UP000626092"/>
    </source>
</evidence>
<dbReference type="EMBL" id="WJXA01000012">
    <property type="protein sequence ID" value="KAF7123911.1"/>
    <property type="molecule type" value="Genomic_DNA"/>
</dbReference>
<accession>A0A834G914</accession>
<dbReference type="AlphaFoldDB" id="A0A834G914"/>
<organism evidence="2 3">
    <name type="scientific">Rhododendron simsii</name>
    <name type="common">Sims's rhododendron</name>
    <dbReference type="NCBI Taxonomy" id="118357"/>
    <lineage>
        <taxon>Eukaryota</taxon>
        <taxon>Viridiplantae</taxon>
        <taxon>Streptophyta</taxon>
        <taxon>Embryophyta</taxon>
        <taxon>Tracheophyta</taxon>
        <taxon>Spermatophyta</taxon>
        <taxon>Magnoliopsida</taxon>
        <taxon>eudicotyledons</taxon>
        <taxon>Gunneridae</taxon>
        <taxon>Pentapetalae</taxon>
        <taxon>asterids</taxon>
        <taxon>Ericales</taxon>
        <taxon>Ericaceae</taxon>
        <taxon>Ericoideae</taxon>
        <taxon>Rhodoreae</taxon>
        <taxon>Rhododendron</taxon>
    </lineage>
</organism>
<keyword evidence="3" id="KW-1185">Reference proteome</keyword>
<gene>
    <name evidence="2" type="ORF">RHSIM_Rhsim12G0095500</name>
</gene>
<dbReference type="Proteomes" id="UP000626092">
    <property type="component" value="Unassembled WGS sequence"/>
</dbReference>
<evidence type="ECO:0000313" key="2">
    <source>
        <dbReference type="EMBL" id="KAF7123911.1"/>
    </source>
</evidence>
<protein>
    <submittedName>
        <fullName evidence="2">Uncharacterized protein</fullName>
    </submittedName>
</protein>
<evidence type="ECO:0000256" key="1">
    <source>
        <dbReference type="SAM" id="MobiDB-lite"/>
    </source>
</evidence>
<sequence length="222" mass="24923">MEADAKLDWVESIPLRGFKSERQNLGTSEALTNGKIKSKVHNKKIVVDAETIAKYLRYERPAGDLVNFSRVESIDSNAINNDMYTTIPSVGVPPHKPAENKPSKRSMDIMYAFMNDAEYRVDWARDHMQPSPGVITKAVLVKSKSQCKAVGAGTSVGPSAPSAPPEPSLWSIPDPKAPKESIWRKLCCQNIAIWNFIQKEKKERKKLAREVGQLKHELDWHT</sequence>
<dbReference type="OrthoDB" id="1714985at2759"/>
<feature type="region of interest" description="Disordered" evidence="1">
    <location>
        <begin position="151"/>
        <end position="174"/>
    </location>
</feature>
<comment type="caution">
    <text evidence="2">The sequence shown here is derived from an EMBL/GenBank/DDBJ whole genome shotgun (WGS) entry which is preliminary data.</text>
</comment>
<name>A0A834G914_RHOSS</name>